<protein>
    <recommendedName>
        <fullName evidence="3">TolC family protein</fullName>
    </recommendedName>
</protein>
<evidence type="ECO:0000313" key="1">
    <source>
        <dbReference type="EMBL" id="GGB15916.1"/>
    </source>
</evidence>
<accession>A0ABQ1I4I1</accession>
<reference evidence="2" key="1">
    <citation type="journal article" date="2019" name="Int. J. Syst. Evol. Microbiol.">
        <title>The Global Catalogue of Microorganisms (GCM) 10K type strain sequencing project: providing services to taxonomists for standard genome sequencing and annotation.</title>
        <authorList>
            <consortium name="The Broad Institute Genomics Platform"/>
            <consortium name="The Broad Institute Genome Sequencing Center for Infectious Disease"/>
            <person name="Wu L."/>
            <person name="Ma J."/>
        </authorList>
    </citation>
    <scope>NUCLEOTIDE SEQUENCE [LARGE SCALE GENOMIC DNA]</scope>
    <source>
        <strain evidence="2">CGMCC 1.10131</strain>
    </source>
</reference>
<dbReference type="Proteomes" id="UP000651977">
    <property type="component" value="Unassembled WGS sequence"/>
</dbReference>
<sequence>MKSDLQYAIERNVATNRRAVENYLLLRQQEQYLGSVELQNLVLNSESAKQS</sequence>
<proteinExistence type="predicted"/>
<dbReference type="RefSeq" id="WP_157051635.1">
    <property type="nucleotide sequence ID" value="NZ_BMDY01000022.1"/>
</dbReference>
<keyword evidence="2" id="KW-1185">Reference proteome</keyword>
<name>A0ABQ1I4I1_9ALTE</name>
<evidence type="ECO:0000313" key="2">
    <source>
        <dbReference type="Proteomes" id="UP000651977"/>
    </source>
</evidence>
<organism evidence="1 2">
    <name type="scientific">Agarivorans gilvus</name>
    <dbReference type="NCBI Taxonomy" id="680279"/>
    <lineage>
        <taxon>Bacteria</taxon>
        <taxon>Pseudomonadati</taxon>
        <taxon>Pseudomonadota</taxon>
        <taxon>Gammaproteobacteria</taxon>
        <taxon>Alteromonadales</taxon>
        <taxon>Alteromonadaceae</taxon>
        <taxon>Agarivorans</taxon>
    </lineage>
</organism>
<gene>
    <name evidence="1" type="ORF">GCM10007414_31730</name>
</gene>
<evidence type="ECO:0008006" key="3">
    <source>
        <dbReference type="Google" id="ProtNLM"/>
    </source>
</evidence>
<comment type="caution">
    <text evidence="1">The sequence shown here is derived from an EMBL/GenBank/DDBJ whole genome shotgun (WGS) entry which is preliminary data.</text>
</comment>
<dbReference type="EMBL" id="BMDY01000022">
    <property type="protein sequence ID" value="GGB15916.1"/>
    <property type="molecule type" value="Genomic_DNA"/>
</dbReference>